<gene>
    <name evidence="1" type="ORF">GCM10007416_14300</name>
</gene>
<dbReference type="Proteomes" id="UP000617979">
    <property type="component" value="Unassembled WGS sequence"/>
</dbReference>
<organism evidence="1 2">
    <name type="scientific">Kroppenstedtia guangzhouensis</name>
    <dbReference type="NCBI Taxonomy" id="1274356"/>
    <lineage>
        <taxon>Bacteria</taxon>
        <taxon>Bacillati</taxon>
        <taxon>Bacillota</taxon>
        <taxon>Bacilli</taxon>
        <taxon>Bacillales</taxon>
        <taxon>Thermoactinomycetaceae</taxon>
        <taxon>Kroppenstedtia</taxon>
    </lineage>
</organism>
<protein>
    <recommendedName>
        <fullName evidence="3">Fur-regulated basic protein A</fullName>
    </recommendedName>
</protein>
<evidence type="ECO:0008006" key="3">
    <source>
        <dbReference type="Google" id="ProtNLM"/>
    </source>
</evidence>
<dbReference type="Pfam" id="PF26149">
    <property type="entry name" value="YuzK"/>
    <property type="match status" value="1"/>
</dbReference>
<proteinExistence type="predicted"/>
<evidence type="ECO:0000313" key="2">
    <source>
        <dbReference type="Proteomes" id="UP000617979"/>
    </source>
</evidence>
<comment type="caution">
    <text evidence="1">The sequence shown here is derived from an EMBL/GenBank/DDBJ whole genome shotgun (WGS) entry which is preliminary data.</text>
</comment>
<dbReference type="InterPro" id="IPR058676">
    <property type="entry name" value="YuzK"/>
</dbReference>
<dbReference type="EMBL" id="BMEX01000004">
    <property type="protein sequence ID" value="GGA42436.1"/>
    <property type="molecule type" value="Genomic_DNA"/>
</dbReference>
<reference evidence="2" key="1">
    <citation type="journal article" date="2019" name="Int. J. Syst. Evol. Microbiol.">
        <title>The Global Catalogue of Microorganisms (GCM) 10K type strain sequencing project: providing services to taxonomists for standard genome sequencing and annotation.</title>
        <authorList>
            <consortium name="The Broad Institute Genomics Platform"/>
            <consortium name="The Broad Institute Genome Sequencing Center for Infectious Disease"/>
            <person name="Wu L."/>
            <person name="Ma J."/>
        </authorList>
    </citation>
    <scope>NUCLEOTIDE SEQUENCE [LARGE SCALE GENOMIC DNA]</scope>
    <source>
        <strain evidence="2">CGMCC 1.12404</strain>
    </source>
</reference>
<sequence length="66" mass="8229">MKLQSRRERVFILRPKVSTTIEHAMFNSHHMSFPEYIHNLDKKMEVEKRREQEYRKAKQWLVETRV</sequence>
<accession>A0ABQ1GES1</accession>
<evidence type="ECO:0000313" key="1">
    <source>
        <dbReference type="EMBL" id="GGA42436.1"/>
    </source>
</evidence>
<keyword evidence="2" id="KW-1185">Reference proteome</keyword>
<name>A0ABQ1GES1_9BACL</name>